<name>A0ABP4GEU2_9PSEU</name>
<dbReference type="EMBL" id="BAAALM010000033">
    <property type="protein sequence ID" value="GAA1222758.1"/>
    <property type="molecule type" value="Genomic_DNA"/>
</dbReference>
<keyword evidence="1" id="KW-0812">Transmembrane</keyword>
<accession>A0ABP4GEU2</accession>
<keyword evidence="1" id="KW-1133">Transmembrane helix</keyword>
<organism evidence="2 3">
    <name type="scientific">Prauserella alba</name>
    <dbReference type="NCBI Taxonomy" id="176898"/>
    <lineage>
        <taxon>Bacteria</taxon>
        <taxon>Bacillati</taxon>
        <taxon>Actinomycetota</taxon>
        <taxon>Actinomycetes</taxon>
        <taxon>Pseudonocardiales</taxon>
        <taxon>Pseudonocardiaceae</taxon>
        <taxon>Prauserella</taxon>
    </lineage>
</organism>
<dbReference type="Proteomes" id="UP001500467">
    <property type="component" value="Unassembled WGS sequence"/>
</dbReference>
<keyword evidence="3" id="KW-1185">Reference proteome</keyword>
<sequence>MSILLKQPPGGDGASSEWVEALAAWSSFGAALGTIGAAVAAVFAGIFARRAYIAQGEQLKIAQWHEESRQAEKVAAWLEMSDSESLAAFVHNASELPVYRMTVRFIAAPDINQGFGRPVCPPNGQPMELVDASAAINVIADDHPGVRYSWHINPEANTKLNSFEKDGPYGDVLREVADIGPVGLSVSFTDTSGQRWHRDIHGSLCKVDSNFDFIDFIVGPLPGPDPSTL</sequence>
<feature type="transmembrane region" description="Helical" evidence="1">
    <location>
        <begin position="22"/>
        <end position="48"/>
    </location>
</feature>
<reference evidence="3" key="1">
    <citation type="journal article" date="2019" name="Int. J. Syst. Evol. Microbiol.">
        <title>The Global Catalogue of Microorganisms (GCM) 10K type strain sequencing project: providing services to taxonomists for standard genome sequencing and annotation.</title>
        <authorList>
            <consortium name="The Broad Institute Genomics Platform"/>
            <consortium name="The Broad Institute Genome Sequencing Center for Infectious Disease"/>
            <person name="Wu L."/>
            <person name="Ma J."/>
        </authorList>
    </citation>
    <scope>NUCLEOTIDE SEQUENCE [LARGE SCALE GENOMIC DNA]</scope>
    <source>
        <strain evidence="3">JCM 13022</strain>
    </source>
</reference>
<evidence type="ECO:0000313" key="2">
    <source>
        <dbReference type="EMBL" id="GAA1222758.1"/>
    </source>
</evidence>
<protein>
    <submittedName>
        <fullName evidence="2">Uncharacterized protein</fullName>
    </submittedName>
</protein>
<keyword evidence="1" id="KW-0472">Membrane</keyword>
<proteinExistence type="predicted"/>
<gene>
    <name evidence="2" type="ORF">GCM10009675_51850</name>
</gene>
<dbReference type="RefSeq" id="WP_253859636.1">
    <property type="nucleotide sequence ID" value="NZ_BAAALM010000033.1"/>
</dbReference>
<evidence type="ECO:0000256" key="1">
    <source>
        <dbReference type="SAM" id="Phobius"/>
    </source>
</evidence>
<comment type="caution">
    <text evidence="2">The sequence shown here is derived from an EMBL/GenBank/DDBJ whole genome shotgun (WGS) entry which is preliminary data.</text>
</comment>
<evidence type="ECO:0000313" key="3">
    <source>
        <dbReference type="Proteomes" id="UP001500467"/>
    </source>
</evidence>